<evidence type="ECO:0000256" key="6">
    <source>
        <dbReference type="ARBA" id="ARBA00023136"/>
    </source>
</evidence>
<feature type="coiled-coil region" evidence="11">
    <location>
        <begin position="92"/>
        <end position="119"/>
    </location>
</feature>
<evidence type="ECO:0000313" key="15">
    <source>
        <dbReference type="Proteomes" id="UP001524944"/>
    </source>
</evidence>
<organism evidence="14 15">
    <name type="scientific">Dehalobacterium formicoaceticum</name>
    <dbReference type="NCBI Taxonomy" id="51515"/>
    <lineage>
        <taxon>Bacteria</taxon>
        <taxon>Bacillati</taxon>
        <taxon>Bacillota</taxon>
        <taxon>Clostridia</taxon>
        <taxon>Eubacteriales</taxon>
        <taxon>Peptococcaceae</taxon>
        <taxon>Dehalobacterium</taxon>
    </lineage>
</organism>
<evidence type="ECO:0000256" key="2">
    <source>
        <dbReference type="ARBA" id="ARBA00005712"/>
    </source>
</evidence>
<evidence type="ECO:0000256" key="4">
    <source>
        <dbReference type="ARBA" id="ARBA00022475"/>
    </source>
</evidence>
<dbReference type="NCBIfam" id="NF009980">
    <property type="entry name" value="PRK13446.1"/>
    <property type="match status" value="1"/>
</dbReference>
<keyword evidence="5 9" id="KW-0406">Ion transport</keyword>
<keyword evidence="3 9" id="KW-0813">Transport</keyword>
<dbReference type="CDD" id="cd12152">
    <property type="entry name" value="F1-ATPase_delta"/>
    <property type="match status" value="1"/>
</dbReference>
<evidence type="ECO:0000256" key="5">
    <source>
        <dbReference type="ARBA" id="ARBA00023065"/>
    </source>
</evidence>
<reference evidence="14 15" key="1">
    <citation type="submission" date="2022-08" db="EMBL/GenBank/DDBJ databases">
        <title>Proteogenomics of the novel Dehalobacterium formicoaceticum strain EZ94 highlights a key role of methyltransferases during anaerobic dichloromethane degradation.</title>
        <authorList>
            <person name="Wasmund K."/>
        </authorList>
    </citation>
    <scope>NUCLEOTIDE SEQUENCE [LARGE SCALE GENOMIC DNA]</scope>
    <source>
        <strain evidence="14 15">EZ94</strain>
    </source>
</reference>
<dbReference type="PANTHER" id="PTHR13822:SF10">
    <property type="entry name" value="ATP SYNTHASE EPSILON CHAIN, CHLOROPLASTIC"/>
    <property type="match status" value="1"/>
</dbReference>
<dbReference type="EMBL" id="JANPWE010000003">
    <property type="protein sequence ID" value="MCR6545422.1"/>
    <property type="molecule type" value="Genomic_DNA"/>
</dbReference>
<keyword evidence="6 9" id="KW-0472">Membrane</keyword>
<evidence type="ECO:0000256" key="9">
    <source>
        <dbReference type="HAMAP-Rule" id="MF_00530"/>
    </source>
</evidence>
<keyword evidence="7 9" id="KW-0139">CF(1)</keyword>
<dbReference type="SUPFAM" id="SSF46604">
    <property type="entry name" value="Epsilon subunit of F1F0-ATP synthase C-terminal domain"/>
    <property type="match status" value="1"/>
</dbReference>
<dbReference type="Gene3D" id="2.60.15.10">
    <property type="entry name" value="F0F1 ATP synthase delta/epsilon subunit, N-terminal"/>
    <property type="match status" value="1"/>
</dbReference>
<dbReference type="Pfam" id="PF02823">
    <property type="entry name" value="ATP-synt_DE_N"/>
    <property type="match status" value="1"/>
</dbReference>
<dbReference type="InterPro" id="IPR036771">
    <property type="entry name" value="ATPsynth_dsu/esu_N"/>
</dbReference>
<dbReference type="RefSeq" id="WP_089609298.1">
    <property type="nucleotide sequence ID" value="NZ_CP022121.1"/>
</dbReference>
<proteinExistence type="inferred from homology"/>
<evidence type="ECO:0000256" key="7">
    <source>
        <dbReference type="ARBA" id="ARBA00023196"/>
    </source>
</evidence>
<comment type="caution">
    <text evidence="14">The sequence shown here is derived from an EMBL/GenBank/DDBJ whole genome shotgun (WGS) entry which is preliminary data.</text>
</comment>
<name>A0ABT1Y3H4_9FIRM</name>
<dbReference type="HAMAP" id="MF_00530">
    <property type="entry name" value="ATP_synth_epsil_bac"/>
    <property type="match status" value="1"/>
</dbReference>
<feature type="domain" description="ATP synthase epsilon subunit C-terminal" evidence="12">
    <location>
        <begin position="88"/>
        <end position="133"/>
    </location>
</feature>
<keyword evidence="15" id="KW-1185">Reference proteome</keyword>
<dbReference type="InterPro" id="IPR001469">
    <property type="entry name" value="ATP_synth_F1_dsu/esu"/>
</dbReference>
<comment type="subcellular location">
    <subcellularLocation>
        <location evidence="1 9">Cell membrane</location>
        <topology evidence="1 9">Peripheral membrane protein</topology>
    </subcellularLocation>
</comment>
<dbReference type="NCBIfam" id="TIGR01216">
    <property type="entry name" value="ATP_synt_epsi"/>
    <property type="match status" value="1"/>
</dbReference>
<keyword evidence="8 9" id="KW-0066">ATP synthesis</keyword>
<evidence type="ECO:0000256" key="3">
    <source>
        <dbReference type="ARBA" id="ARBA00022448"/>
    </source>
</evidence>
<comment type="function">
    <text evidence="9">Produces ATP from ADP in the presence of a proton gradient across the membrane.</text>
</comment>
<evidence type="ECO:0000256" key="11">
    <source>
        <dbReference type="SAM" id="Coils"/>
    </source>
</evidence>
<evidence type="ECO:0000256" key="10">
    <source>
        <dbReference type="RuleBase" id="RU003656"/>
    </source>
</evidence>
<keyword evidence="4 9" id="KW-1003">Cell membrane</keyword>
<dbReference type="NCBIfam" id="NF001846">
    <property type="entry name" value="PRK00571.1-3"/>
    <property type="match status" value="1"/>
</dbReference>
<accession>A0ABT1Y3H4</accession>
<evidence type="ECO:0000259" key="13">
    <source>
        <dbReference type="Pfam" id="PF02823"/>
    </source>
</evidence>
<dbReference type="Proteomes" id="UP001524944">
    <property type="component" value="Unassembled WGS sequence"/>
</dbReference>
<evidence type="ECO:0000256" key="8">
    <source>
        <dbReference type="ARBA" id="ARBA00023310"/>
    </source>
</evidence>
<evidence type="ECO:0000313" key="14">
    <source>
        <dbReference type="EMBL" id="MCR6545422.1"/>
    </source>
</evidence>
<comment type="subunit">
    <text evidence="9 10">F-type ATPases have 2 components, CF(1) - the catalytic core - and CF(0) - the membrane proton channel. CF(1) has five subunits: alpha(3), beta(3), gamma(1), delta(1), epsilon(1). CF(0) has three main subunits: a, b and c.</text>
</comment>
<dbReference type="PANTHER" id="PTHR13822">
    <property type="entry name" value="ATP SYNTHASE DELTA/EPSILON CHAIN"/>
    <property type="match status" value="1"/>
</dbReference>
<keyword evidence="11" id="KW-0175">Coiled coil</keyword>
<sequence>MAEKSILFEVVTPEKKICSQDVDSLVVPATQGYLGILPDHAPLITSLDIGVVKFTKDGKPKKMAVSGGFLEVKDNKVIILADTAELGDQIDLARAEDAKERARRRMEEHAANLDVLRAELALKRAISRINAAQK</sequence>
<feature type="domain" description="ATP synthase F1 complex delta/epsilon subunit N-terminal" evidence="13">
    <location>
        <begin position="8"/>
        <end position="84"/>
    </location>
</feature>
<keyword evidence="9" id="KW-0375">Hydrogen ion transport</keyword>
<evidence type="ECO:0000256" key="1">
    <source>
        <dbReference type="ARBA" id="ARBA00004202"/>
    </source>
</evidence>
<protein>
    <recommendedName>
        <fullName evidence="9">ATP synthase epsilon chain</fullName>
    </recommendedName>
    <alternativeName>
        <fullName evidence="9">ATP synthase F1 sector epsilon subunit</fullName>
    </alternativeName>
    <alternativeName>
        <fullName evidence="9">F-ATPase epsilon subunit</fullName>
    </alternativeName>
</protein>
<dbReference type="InterPro" id="IPR036794">
    <property type="entry name" value="ATP_F1_dsu/esu_C_sf"/>
</dbReference>
<dbReference type="Gene3D" id="1.20.5.440">
    <property type="entry name" value="ATP synthase delta/epsilon subunit, C-terminal domain"/>
    <property type="match status" value="1"/>
</dbReference>
<dbReference type="SUPFAM" id="SSF51344">
    <property type="entry name" value="Epsilon subunit of F1F0-ATP synthase N-terminal domain"/>
    <property type="match status" value="1"/>
</dbReference>
<evidence type="ECO:0000259" key="12">
    <source>
        <dbReference type="Pfam" id="PF00401"/>
    </source>
</evidence>
<dbReference type="InterPro" id="IPR020546">
    <property type="entry name" value="ATP_synth_F1_dsu/esu_N"/>
</dbReference>
<dbReference type="InterPro" id="IPR020547">
    <property type="entry name" value="ATP_synth_F1_esu_C"/>
</dbReference>
<dbReference type="Pfam" id="PF00401">
    <property type="entry name" value="ATP-synt_DE"/>
    <property type="match status" value="1"/>
</dbReference>
<comment type="similarity">
    <text evidence="2 9 10">Belongs to the ATPase epsilon chain family.</text>
</comment>
<gene>
    <name evidence="9" type="primary">atpC</name>
    <name evidence="14" type="ORF">NVS47_07815</name>
</gene>